<dbReference type="EMBL" id="JADBEC010000002">
    <property type="protein sequence ID" value="MBE1507472.1"/>
    <property type="molecule type" value="Genomic_DNA"/>
</dbReference>
<evidence type="ECO:0000313" key="3">
    <source>
        <dbReference type="Proteomes" id="UP000620262"/>
    </source>
</evidence>
<keyword evidence="1" id="KW-0472">Membrane</keyword>
<gene>
    <name evidence="2" type="ORF">H4W29_004717</name>
</gene>
<organism evidence="2 3">
    <name type="scientific">Rhizobium viscosum</name>
    <name type="common">Arthrobacter viscosus</name>
    <dbReference type="NCBI Taxonomy" id="1673"/>
    <lineage>
        <taxon>Bacteria</taxon>
        <taxon>Pseudomonadati</taxon>
        <taxon>Pseudomonadota</taxon>
        <taxon>Alphaproteobacteria</taxon>
        <taxon>Hyphomicrobiales</taxon>
        <taxon>Rhizobiaceae</taxon>
        <taxon>Rhizobium/Agrobacterium group</taxon>
        <taxon>Rhizobium</taxon>
    </lineage>
</organism>
<dbReference type="Proteomes" id="UP000620262">
    <property type="component" value="Unassembled WGS sequence"/>
</dbReference>
<name>A0ABR9IXD4_RHIVS</name>
<evidence type="ECO:0000256" key="1">
    <source>
        <dbReference type="SAM" id="Phobius"/>
    </source>
</evidence>
<reference evidence="2 3" key="1">
    <citation type="submission" date="2020-10" db="EMBL/GenBank/DDBJ databases">
        <title>Sequencing the genomes of 1000 actinobacteria strains.</title>
        <authorList>
            <person name="Klenk H.-P."/>
        </authorList>
    </citation>
    <scope>NUCLEOTIDE SEQUENCE [LARGE SCALE GENOMIC DNA]</scope>
    <source>
        <strain evidence="2 3">DSM 7307</strain>
    </source>
</reference>
<keyword evidence="3" id="KW-1185">Reference proteome</keyword>
<sequence length="50" mass="5567">MSDNVIKFRKPKPPPKAPNPLLRKLMIIAAVIVVFALAWIYVQVTGVPPQ</sequence>
<comment type="caution">
    <text evidence="2">The sequence shown here is derived from an EMBL/GenBank/DDBJ whole genome shotgun (WGS) entry which is preliminary data.</text>
</comment>
<keyword evidence="1" id="KW-0812">Transmembrane</keyword>
<feature type="transmembrane region" description="Helical" evidence="1">
    <location>
        <begin position="21"/>
        <end position="42"/>
    </location>
</feature>
<keyword evidence="1" id="KW-1133">Transmembrane helix</keyword>
<dbReference type="RefSeq" id="WP_183880468.1">
    <property type="nucleotide sequence ID" value="NZ_BAAAVL010000002.1"/>
</dbReference>
<protein>
    <submittedName>
        <fullName evidence="2">Uncharacterized protein</fullName>
    </submittedName>
</protein>
<accession>A0ABR9IXD4</accession>
<proteinExistence type="predicted"/>
<evidence type="ECO:0000313" key="2">
    <source>
        <dbReference type="EMBL" id="MBE1507472.1"/>
    </source>
</evidence>